<dbReference type="EMBL" id="CAJVPZ010025788">
    <property type="protein sequence ID" value="CAG8723587.1"/>
    <property type="molecule type" value="Genomic_DNA"/>
</dbReference>
<gene>
    <name evidence="1" type="ORF">RFULGI_LOCUS11628</name>
</gene>
<feature type="non-terminal residue" evidence="1">
    <location>
        <position position="1"/>
    </location>
</feature>
<dbReference type="OrthoDB" id="2416492at2759"/>
<accession>A0A9N9I7N0</accession>
<keyword evidence="2" id="KW-1185">Reference proteome</keyword>
<dbReference type="Proteomes" id="UP000789396">
    <property type="component" value="Unassembled WGS sequence"/>
</dbReference>
<evidence type="ECO:0000313" key="2">
    <source>
        <dbReference type="Proteomes" id="UP000789396"/>
    </source>
</evidence>
<dbReference type="AlphaFoldDB" id="A0A9N9I7N0"/>
<reference evidence="1" key="1">
    <citation type="submission" date="2021-06" db="EMBL/GenBank/DDBJ databases">
        <authorList>
            <person name="Kallberg Y."/>
            <person name="Tangrot J."/>
            <person name="Rosling A."/>
        </authorList>
    </citation>
    <scope>NUCLEOTIDE SEQUENCE</scope>
    <source>
        <strain evidence="1">IN212</strain>
    </source>
</reference>
<name>A0A9N9I7N0_9GLOM</name>
<proteinExistence type="predicted"/>
<evidence type="ECO:0000313" key="1">
    <source>
        <dbReference type="EMBL" id="CAG8723587.1"/>
    </source>
</evidence>
<organism evidence="1 2">
    <name type="scientific">Racocetra fulgida</name>
    <dbReference type="NCBI Taxonomy" id="60492"/>
    <lineage>
        <taxon>Eukaryota</taxon>
        <taxon>Fungi</taxon>
        <taxon>Fungi incertae sedis</taxon>
        <taxon>Mucoromycota</taxon>
        <taxon>Glomeromycotina</taxon>
        <taxon>Glomeromycetes</taxon>
        <taxon>Diversisporales</taxon>
        <taxon>Gigasporaceae</taxon>
        <taxon>Racocetra</taxon>
    </lineage>
</organism>
<sequence length="75" mass="9040">EIDLANESLCTFLRKAPLKQLTFSRILHEQWSYFKIQTEDLDCENLMMLLQKVEQKDIGRERKKHIKFLQDSEKV</sequence>
<comment type="caution">
    <text evidence="1">The sequence shown here is derived from an EMBL/GenBank/DDBJ whole genome shotgun (WGS) entry which is preliminary data.</text>
</comment>
<protein>
    <submittedName>
        <fullName evidence="1">13192_t:CDS:1</fullName>
    </submittedName>
</protein>